<dbReference type="Proteomes" id="UP001153069">
    <property type="component" value="Unassembled WGS sequence"/>
</dbReference>
<organism evidence="1 2">
    <name type="scientific">Seminavis robusta</name>
    <dbReference type="NCBI Taxonomy" id="568900"/>
    <lineage>
        <taxon>Eukaryota</taxon>
        <taxon>Sar</taxon>
        <taxon>Stramenopiles</taxon>
        <taxon>Ochrophyta</taxon>
        <taxon>Bacillariophyta</taxon>
        <taxon>Bacillariophyceae</taxon>
        <taxon>Bacillariophycidae</taxon>
        <taxon>Naviculales</taxon>
        <taxon>Naviculaceae</taxon>
        <taxon>Seminavis</taxon>
    </lineage>
</organism>
<evidence type="ECO:0000313" key="2">
    <source>
        <dbReference type="Proteomes" id="UP001153069"/>
    </source>
</evidence>
<comment type="caution">
    <text evidence="1">The sequence shown here is derived from an EMBL/GenBank/DDBJ whole genome shotgun (WGS) entry which is preliminary data.</text>
</comment>
<protein>
    <submittedName>
        <fullName evidence="1">Uncharacterized protein</fullName>
    </submittedName>
</protein>
<dbReference type="EMBL" id="CAICTM010002404">
    <property type="protein sequence ID" value="CAB9529125.1"/>
    <property type="molecule type" value="Genomic_DNA"/>
</dbReference>
<dbReference type="AlphaFoldDB" id="A0A9N8EZD5"/>
<keyword evidence="2" id="KW-1185">Reference proteome</keyword>
<evidence type="ECO:0000313" key="1">
    <source>
        <dbReference type="EMBL" id="CAB9529125.1"/>
    </source>
</evidence>
<reference evidence="1" key="1">
    <citation type="submission" date="2020-06" db="EMBL/GenBank/DDBJ databases">
        <authorList>
            <consortium name="Plant Systems Biology data submission"/>
        </authorList>
    </citation>
    <scope>NUCLEOTIDE SEQUENCE</scope>
    <source>
        <strain evidence="1">D6</strain>
    </source>
</reference>
<sequence length="125" mass="14636">MVDNLERFFKKMFGNSELICFHQNDEDKIVLTKELLPKLVSFYHKSMAHVEGMDRLNKRSRHISIIEVFATKSENKLSSAKHVRRTNEHDVLMENLLHVMLRRCPGKKSIVTQSVHGRLSYDNGR</sequence>
<gene>
    <name evidence="1" type="ORF">SEMRO_2406_G326530.1</name>
</gene>
<accession>A0A9N8EZD5</accession>
<dbReference type="OrthoDB" id="44265at2759"/>
<name>A0A9N8EZD5_9STRA</name>
<proteinExistence type="predicted"/>